<proteinExistence type="predicted"/>
<feature type="compositionally biased region" description="Polar residues" evidence="1">
    <location>
        <begin position="15"/>
        <end position="24"/>
    </location>
</feature>
<name>A0A1H2RZS5_9RHOB</name>
<dbReference type="Proteomes" id="UP000183400">
    <property type="component" value="Unassembled WGS sequence"/>
</dbReference>
<reference evidence="3" key="1">
    <citation type="submission" date="2016-10" db="EMBL/GenBank/DDBJ databases">
        <authorList>
            <person name="Varghese N."/>
            <person name="Submissions S."/>
        </authorList>
    </citation>
    <scope>NUCLEOTIDE SEQUENCE [LARGE SCALE GENOMIC DNA]</scope>
    <source>
        <strain evidence="3">DSM 27839</strain>
    </source>
</reference>
<protein>
    <submittedName>
        <fullName evidence="2">Uncharacterized protein</fullName>
    </submittedName>
</protein>
<dbReference type="RefSeq" id="WP_143030505.1">
    <property type="nucleotide sequence ID" value="NZ_FNNP01000001.1"/>
</dbReference>
<evidence type="ECO:0000313" key="2">
    <source>
        <dbReference type="EMBL" id="SDW24807.1"/>
    </source>
</evidence>
<dbReference type="AlphaFoldDB" id="A0A1H2RZS5"/>
<gene>
    <name evidence="2" type="ORF">SAMN05444358_101313</name>
</gene>
<feature type="region of interest" description="Disordered" evidence="1">
    <location>
        <begin position="14"/>
        <end position="33"/>
    </location>
</feature>
<accession>A0A1H2RZS5</accession>
<evidence type="ECO:0000256" key="1">
    <source>
        <dbReference type="SAM" id="MobiDB-lite"/>
    </source>
</evidence>
<sequence length="66" mass="7780">MTLRSVLRRMIFRKSLNQPENPNNYEEVRQRPTCPATQTELVELFGAELREHDLLRDATQSRTPKP</sequence>
<evidence type="ECO:0000313" key="3">
    <source>
        <dbReference type="Proteomes" id="UP000183400"/>
    </source>
</evidence>
<dbReference type="EMBL" id="FNNP01000001">
    <property type="protein sequence ID" value="SDW24807.1"/>
    <property type="molecule type" value="Genomic_DNA"/>
</dbReference>
<keyword evidence="3" id="KW-1185">Reference proteome</keyword>
<organism evidence="2 3">
    <name type="scientific">Ruegeria halocynthiae</name>
    <dbReference type="NCBI Taxonomy" id="985054"/>
    <lineage>
        <taxon>Bacteria</taxon>
        <taxon>Pseudomonadati</taxon>
        <taxon>Pseudomonadota</taxon>
        <taxon>Alphaproteobacteria</taxon>
        <taxon>Rhodobacterales</taxon>
        <taxon>Roseobacteraceae</taxon>
        <taxon>Ruegeria</taxon>
    </lineage>
</organism>